<dbReference type="EMBL" id="MEVI01000002">
    <property type="protein sequence ID" value="OGC55483.1"/>
    <property type="molecule type" value="Genomic_DNA"/>
</dbReference>
<gene>
    <name evidence="1" type="ORF">A3A78_00815</name>
</gene>
<protein>
    <submittedName>
        <fullName evidence="1">Uncharacterized protein</fullName>
    </submittedName>
</protein>
<evidence type="ECO:0000313" key="1">
    <source>
        <dbReference type="EMBL" id="OGC55483.1"/>
    </source>
</evidence>
<organism evidence="1 2">
    <name type="scientific">candidate division WWE3 bacterium RIFCSPLOWO2_01_FULL_41_18</name>
    <dbReference type="NCBI Taxonomy" id="1802625"/>
    <lineage>
        <taxon>Bacteria</taxon>
        <taxon>Katanobacteria</taxon>
    </lineage>
</organism>
<proteinExistence type="predicted"/>
<dbReference type="AlphaFoldDB" id="A0A1F4VFJ8"/>
<sequence length="237" mass="26801">MVLCAEIQNGERMREMEEKKVDVWLARLERTGRLLPFRVGQWGIMARNEDLLLMPTPEGYVLVLRLTDFATRARQIIRLNVPEAMISLARICLTAQELTNKSYAMALLESLRFSDRNGSVDLLHGVPTRIVSFQHQDFDGRTVERLGFASQMKDTIILPHPDMRWVTVRRYSKSTGCRETGIKTGLPSGVYRVTTILLALQENVNSYFGVITKAMDQNIIEGARPDFSRVAVTVGGT</sequence>
<accession>A0A1F4VFJ8</accession>
<comment type="caution">
    <text evidence="1">The sequence shown here is derived from an EMBL/GenBank/DDBJ whole genome shotgun (WGS) entry which is preliminary data.</text>
</comment>
<evidence type="ECO:0000313" key="2">
    <source>
        <dbReference type="Proteomes" id="UP000176504"/>
    </source>
</evidence>
<name>A0A1F4VFJ8_UNCKA</name>
<dbReference type="Proteomes" id="UP000176504">
    <property type="component" value="Unassembled WGS sequence"/>
</dbReference>
<reference evidence="1 2" key="1">
    <citation type="journal article" date="2016" name="Nat. Commun.">
        <title>Thousands of microbial genomes shed light on interconnected biogeochemical processes in an aquifer system.</title>
        <authorList>
            <person name="Anantharaman K."/>
            <person name="Brown C.T."/>
            <person name="Hug L.A."/>
            <person name="Sharon I."/>
            <person name="Castelle C.J."/>
            <person name="Probst A.J."/>
            <person name="Thomas B.C."/>
            <person name="Singh A."/>
            <person name="Wilkins M.J."/>
            <person name="Karaoz U."/>
            <person name="Brodie E.L."/>
            <person name="Williams K.H."/>
            <person name="Hubbard S.S."/>
            <person name="Banfield J.F."/>
        </authorList>
    </citation>
    <scope>NUCLEOTIDE SEQUENCE [LARGE SCALE GENOMIC DNA]</scope>
</reference>